<keyword evidence="2" id="KW-1185">Reference proteome</keyword>
<accession>A6X4T9</accession>
<reference evidence="1 2" key="1">
    <citation type="journal article" date="2011" name="J. Bacteriol.">
        <title>Genome of Ochrobactrum anthropi ATCC 49188 T, a versatile opportunistic pathogen and symbiont of several eukaryotic hosts.</title>
        <authorList>
            <person name="Chain P.S."/>
            <person name="Lang D.M."/>
            <person name="Comerci D.J."/>
            <person name="Malfatti S.A."/>
            <person name="Vergez L.M."/>
            <person name="Shin M."/>
            <person name="Ugalde R.A."/>
            <person name="Garcia E."/>
            <person name="Tolmasky M.E."/>
        </authorList>
    </citation>
    <scope>NUCLEOTIDE SEQUENCE [LARGE SCALE GENOMIC DNA]</scope>
    <source>
        <strain evidence="2">ATCC 49188 / DSM 6882 / CCUG 24695 / JCM 21032 / LMG 3331 / NBRC 15819 / NCTC 12168 / Alc 37</strain>
    </source>
</reference>
<evidence type="ECO:0000313" key="1">
    <source>
        <dbReference type="EMBL" id="ABS16243.1"/>
    </source>
</evidence>
<dbReference type="KEGG" id="oan:Oant_3537"/>
<sequence length="115" mass="13221">MRVRRGRKACVFRRTKWGNSPLRHGSGGCCFRADRRPVLEFASRPAILPIGNIICHLPNLWPDCPPTAERKRWPIVFSGIWRSVRGCGQLSIRAFARDKRIEGSSHLNYLNFSNF</sequence>
<name>A6X4T9_BRUA4</name>
<gene>
    <name evidence="1" type="ordered locus">Oant_3537</name>
</gene>
<evidence type="ECO:0000313" key="2">
    <source>
        <dbReference type="Proteomes" id="UP000002301"/>
    </source>
</evidence>
<dbReference type="HOGENOM" id="CLU_2106466_0_0_5"/>
<proteinExistence type="predicted"/>
<dbReference type="AlphaFoldDB" id="A6X4T9"/>
<protein>
    <submittedName>
        <fullName evidence="1">Uncharacterized protein</fullName>
    </submittedName>
</protein>
<organism evidence="1 2">
    <name type="scientific">Brucella anthropi (strain ATCC 49188 / DSM 6882 / CCUG 24695 / JCM 21032 / LMG 3331 / NBRC 15819 / NCTC 12168 / Alc 37)</name>
    <name type="common">Ochrobactrum anthropi</name>
    <dbReference type="NCBI Taxonomy" id="439375"/>
    <lineage>
        <taxon>Bacteria</taxon>
        <taxon>Pseudomonadati</taxon>
        <taxon>Pseudomonadota</taxon>
        <taxon>Alphaproteobacteria</taxon>
        <taxon>Hyphomicrobiales</taxon>
        <taxon>Brucellaceae</taxon>
        <taxon>Brucella/Ochrobactrum group</taxon>
        <taxon>Brucella</taxon>
    </lineage>
</organism>
<dbReference type="Proteomes" id="UP000002301">
    <property type="component" value="Chromosome 2"/>
</dbReference>
<dbReference type="EMBL" id="CP000759">
    <property type="protein sequence ID" value="ABS16243.1"/>
    <property type="molecule type" value="Genomic_DNA"/>
</dbReference>
<dbReference type="STRING" id="439375.Oant_3537"/>